<sequence length="92" mass="10611">MEIVDYAIKAGILALIVIVCASWLIYFSIKTFSKHTDFGKRTKKEKEQKNKAYKTEDDIPDLKYRDAPFLATKPKIETSFGDTRIGDIYEET</sequence>
<dbReference type="EMBL" id="UINC01111513">
    <property type="protein sequence ID" value="SVC79793.1"/>
    <property type="molecule type" value="Genomic_DNA"/>
</dbReference>
<proteinExistence type="predicted"/>
<protein>
    <submittedName>
        <fullName evidence="2">Uncharacterized protein</fullName>
    </submittedName>
</protein>
<gene>
    <name evidence="2" type="ORF">METZ01_LOCUS332647</name>
</gene>
<keyword evidence="1" id="KW-0812">Transmembrane</keyword>
<keyword evidence="1" id="KW-0472">Membrane</keyword>
<feature type="transmembrane region" description="Helical" evidence="1">
    <location>
        <begin position="6"/>
        <end position="26"/>
    </location>
</feature>
<evidence type="ECO:0000313" key="2">
    <source>
        <dbReference type="EMBL" id="SVC79793.1"/>
    </source>
</evidence>
<dbReference type="AlphaFoldDB" id="A0A382Q2G6"/>
<accession>A0A382Q2G6</accession>
<evidence type="ECO:0000256" key="1">
    <source>
        <dbReference type="SAM" id="Phobius"/>
    </source>
</evidence>
<reference evidence="2" key="1">
    <citation type="submission" date="2018-05" db="EMBL/GenBank/DDBJ databases">
        <authorList>
            <person name="Lanie J.A."/>
            <person name="Ng W.-L."/>
            <person name="Kazmierczak K.M."/>
            <person name="Andrzejewski T.M."/>
            <person name="Davidsen T.M."/>
            <person name="Wayne K.J."/>
            <person name="Tettelin H."/>
            <person name="Glass J.I."/>
            <person name="Rusch D."/>
            <person name="Podicherti R."/>
            <person name="Tsui H.-C.T."/>
            <person name="Winkler M.E."/>
        </authorList>
    </citation>
    <scope>NUCLEOTIDE SEQUENCE</scope>
</reference>
<organism evidence="2">
    <name type="scientific">marine metagenome</name>
    <dbReference type="NCBI Taxonomy" id="408172"/>
    <lineage>
        <taxon>unclassified sequences</taxon>
        <taxon>metagenomes</taxon>
        <taxon>ecological metagenomes</taxon>
    </lineage>
</organism>
<name>A0A382Q2G6_9ZZZZ</name>
<keyword evidence="1" id="KW-1133">Transmembrane helix</keyword>